<keyword evidence="6 11" id="KW-0819">tRNA processing</keyword>
<dbReference type="SFLD" id="SFLDG01082">
    <property type="entry name" value="B12-binding_domain_containing"/>
    <property type="match status" value="1"/>
</dbReference>
<evidence type="ECO:0000256" key="2">
    <source>
        <dbReference type="ARBA" id="ARBA00008616"/>
    </source>
</evidence>
<dbReference type="PROSITE" id="PS51918">
    <property type="entry name" value="RADICAL_SAM"/>
    <property type="match status" value="1"/>
</dbReference>
<evidence type="ECO:0000259" key="13">
    <source>
        <dbReference type="PROSITE" id="PS51918"/>
    </source>
</evidence>
<keyword evidence="7 11" id="KW-0479">Metal-binding</keyword>
<dbReference type="Pfam" id="PF00919">
    <property type="entry name" value="UPF0004"/>
    <property type="match status" value="1"/>
</dbReference>
<dbReference type="GO" id="GO:0046872">
    <property type="term" value="F:metal ion binding"/>
    <property type="evidence" value="ECO:0007669"/>
    <property type="project" value="UniProtKB-UniRule"/>
</dbReference>
<evidence type="ECO:0000256" key="11">
    <source>
        <dbReference type="RuleBase" id="RU368081"/>
    </source>
</evidence>
<evidence type="ECO:0000256" key="9">
    <source>
        <dbReference type="ARBA" id="ARBA00023014"/>
    </source>
</evidence>
<keyword evidence="5 11" id="KW-0949">S-adenosyl-L-methionine</keyword>
<dbReference type="NCBIfam" id="TIGR01578">
    <property type="entry name" value="MiaB-like-B"/>
    <property type="match status" value="1"/>
</dbReference>
<evidence type="ECO:0000256" key="5">
    <source>
        <dbReference type="ARBA" id="ARBA00022691"/>
    </source>
</evidence>
<name>C7DG75_MICA2</name>
<proteinExistence type="inferred from homology"/>
<dbReference type="GO" id="GO:0051539">
    <property type="term" value="F:4 iron, 4 sulfur cluster binding"/>
    <property type="evidence" value="ECO:0007669"/>
    <property type="project" value="UniProtKB-UniRule"/>
</dbReference>
<dbReference type="SMART" id="SM00729">
    <property type="entry name" value="Elp3"/>
    <property type="match status" value="1"/>
</dbReference>
<dbReference type="InterPro" id="IPR038135">
    <property type="entry name" value="Methylthiotransferase_N_sf"/>
</dbReference>
<comment type="similarity">
    <text evidence="2 11">Belongs to the methylthiotransferase family. CDKAL1 subfamily.</text>
</comment>
<dbReference type="PANTHER" id="PTHR11918">
    <property type="entry name" value="RADICAL SAM PROTEINS"/>
    <property type="match status" value="1"/>
</dbReference>
<evidence type="ECO:0000256" key="7">
    <source>
        <dbReference type="ARBA" id="ARBA00022723"/>
    </source>
</evidence>
<dbReference type="FunFam" id="3.40.50.12160:FF:000003">
    <property type="entry name" value="CDK5 regulatory subunit-associated protein 1"/>
    <property type="match status" value="1"/>
</dbReference>
<protein>
    <recommendedName>
        <fullName evidence="11">tRNA-t(6)A37 methylthiotransferase</fullName>
        <ecNumber evidence="11">2.8.4.5</ecNumber>
    </recommendedName>
</protein>
<dbReference type="CDD" id="cd01335">
    <property type="entry name" value="Radical_SAM"/>
    <property type="match status" value="1"/>
</dbReference>
<evidence type="ECO:0000256" key="4">
    <source>
        <dbReference type="ARBA" id="ARBA00022679"/>
    </source>
</evidence>
<keyword evidence="15" id="KW-1185">Reference proteome</keyword>
<evidence type="ECO:0000313" key="15">
    <source>
        <dbReference type="Proteomes" id="UP000332487"/>
    </source>
</evidence>
<dbReference type="Gene3D" id="3.40.50.12160">
    <property type="entry name" value="Methylthiotransferase, N-terminal domain"/>
    <property type="match status" value="1"/>
</dbReference>
<evidence type="ECO:0000313" key="14">
    <source>
        <dbReference type="EMBL" id="EET90403.1"/>
    </source>
</evidence>
<dbReference type="InterPro" id="IPR023404">
    <property type="entry name" value="rSAM_horseshoe"/>
</dbReference>
<dbReference type="PROSITE" id="PS51449">
    <property type="entry name" value="MTTASE_N"/>
    <property type="match status" value="1"/>
</dbReference>
<dbReference type="InterPro" id="IPR013848">
    <property type="entry name" value="Methylthiotransferase_N"/>
</dbReference>
<evidence type="ECO:0000256" key="10">
    <source>
        <dbReference type="ARBA" id="ARBA00051661"/>
    </source>
</evidence>
<dbReference type="InterPro" id="IPR058240">
    <property type="entry name" value="rSAM_sf"/>
</dbReference>
<keyword evidence="9 11" id="KW-0411">Iron-sulfur</keyword>
<gene>
    <name evidence="14" type="ORF">UNLARM2_0079</name>
</gene>
<dbReference type="FunFam" id="3.80.30.20:FF:000002">
    <property type="entry name" value="threonylcarbamoyladenosine tRNA methylthiotransferase isoform X2"/>
    <property type="match status" value="1"/>
</dbReference>
<dbReference type="InterPro" id="IPR006638">
    <property type="entry name" value="Elp3/MiaA/NifB-like_rSAM"/>
</dbReference>
<dbReference type="AlphaFoldDB" id="C7DG75"/>
<feature type="domain" description="MTTase N-terminal" evidence="12">
    <location>
        <begin position="1"/>
        <end position="111"/>
    </location>
</feature>
<dbReference type="InterPro" id="IPR007197">
    <property type="entry name" value="rSAM"/>
</dbReference>
<dbReference type="SFLD" id="SFLDS00029">
    <property type="entry name" value="Radical_SAM"/>
    <property type="match status" value="1"/>
</dbReference>
<dbReference type="Proteomes" id="UP000332487">
    <property type="component" value="Unassembled WGS sequence"/>
</dbReference>
<keyword evidence="8 11" id="KW-0408">Iron</keyword>
<evidence type="ECO:0000256" key="8">
    <source>
        <dbReference type="ARBA" id="ARBA00023004"/>
    </source>
</evidence>
<evidence type="ECO:0000256" key="6">
    <source>
        <dbReference type="ARBA" id="ARBA00022694"/>
    </source>
</evidence>
<comment type="function">
    <text evidence="1 11">Catalyzes the methylthiolation of N6-threonylcarbamoyladenosine (t(6)A), leading to the formation of 2-methylthio-N6-threonylcarbamoyladenosine (ms(2)t(6)A) at position 37 in tRNAs that read codons beginning with adenine.</text>
</comment>
<keyword evidence="4 11" id="KW-0808">Transferase</keyword>
<keyword evidence="3 11" id="KW-0004">4Fe-4S</keyword>
<comment type="cofactor">
    <cofactor evidence="11">
        <name>[4Fe-4S] cluster</name>
        <dbReference type="ChEBI" id="CHEBI:49883"/>
    </cofactor>
    <text evidence="11">Binds 1 or 2 [4Fe-4S] cluster. One cluster is coordinated with 3 cysteines and an exchangeable S-adenosyl-L-methionine.</text>
</comment>
<dbReference type="NCBIfam" id="TIGR00089">
    <property type="entry name" value="MiaB/RimO family radical SAM methylthiotransferase"/>
    <property type="match status" value="1"/>
</dbReference>
<dbReference type="EC" id="2.8.4.5" evidence="11"/>
<dbReference type="PANTHER" id="PTHR11918:SF45">
    <property type="entry name" value="THREONYLCARBAMOYLADENOSINE TRNA METHYLTHIOTRANSFERASE"/>
    <property type="match status" value="1"/>
</dbReference>
<evidence type="ECO:0000259" key="12">
    <source>
        <dbReference type="PROSITE" id="PS51449"/>
    </source>
</evidence>
<reference evidence="14 15" key="2">
    <citation type="journal article" date="2010" name="Proc. Natl. Acad. Sci. U.S.A.">
        <title>Enigmatic, ultrasmall, uncultivated Archaea.</title>
        <authorList>
            <person name="Baker B.J."/>
            <person name="Comolli L.R."/>
            <person name="Dick G.J."/>
            <person name="Hauser L.J."/>
            <person name="Hyatt D."/>
            <person name="Dill B.D."/>
            <person name="Land M.L."/>
            <person name="Verberkmoes N.C."/>
            <person name="Hettich R.L."/>
            <person name="Banfield J.F."/>
        </authorList>
    </citation>
    <scope>NUCLEOTIDE SEQUENCE [LARGE SCALE GENOMIC DNA]</scope>
    <source>
        <strain evidence="14">ARMAN-2</strain>
    </source>
</reference>
<dbReference type="InterPro" id="IPR005839">
    <property type="entry name" value="Methylthiotransferase"/>
</dbReference>
<evidence type="ECO:0000256" key="3">
    <source>
        <dbReference type="ARBA" id="ARBA00022485"/>
    </source>
</evidence>
<dbReference type="Pfam" id="PF04055">
    <property type="entry name" value="Radical_SAM"/>
    <property type="match status" value="1"/>
</dbReference>
<dbReference type="InterPro" id="IPR006466">
    <property type="entry name" value="MiaB-like_arc_euk"/>
</dbReference>
<dbReference type="EMBL" id="GG697237">
    <property type="protein sequence ID" value="EET90403.1"/>
    <property type="molecule type" value="Genomic_DNA"/>
</dbReference>
<accession>C7DG75</accession>
<dbReference type="GO" id="GO:0035598">
    <property type="term" value="F:tRNA (N(6)-L-threonylcarbamoyladenosine(37)-C(2))-methylthiotransferase activity"/>
    <property type="evidence" value="ECO:0007669"/>
    <property type="project" value="UniProtKB-UniRule"/>
</dbReference>
<organism evidence="14 15">
    <name type="scientific">Candidatus Micrarchaeum acidiphilum ARMAN-2</name>
    <dbReference type="NCBI Taxonomy" id="425595"/>
    <lineage>
        <taxon>Archaea</taxon>
        <taxon>Candidatus Micrarchaeota</taxon>
        <taxon>Candidatus Micrarchaeia</taxon>
        <taxon>Candidatus Micrarchaeales</taxon>
        <taxon>Candidatus Micrarchaeaceae</taxon>
        <taxon>Candidatus Micrarchaeum</taxon>
    </lineage>
</organism>
<sequence>MQTYIKTYGCTLNQADSDIINSVLDSANIGQAESMQDADVIIVNTCTVKNPTEQKISDLLKKLESEKRKVLVTGCMAAANPDIISNASPSASIVTISNLEDMPDAVSRTASGERVVMSSLQKRDRLASFKPRQGPVARIPVSDGCMSSCSFCETKFARSALNSFSEDLILNAVKYSVKSGAVEIDITSQDIGAYGADRKSNIALLMEKISRIEGFFKVRIGMLNPERLAGYINEFASALGNEKFYKFAHLPLQSGSDSVLKSMRRNYTVDQYLEFVDVLRSYVPGISIETDMIVGYPTETDEDFTNSIEVLKSFRPDVTNISRFGARRHTAAHKMKQLDQTLIKERSSEMYSAVRGIQHGINGKFVGQRITALMTESTGVSINGRTDSYKQVVLRGASSDLIGKLINVSVHSATANALYCSVA</sequence>
<reference evidence="14 15" key="1">
    <citation type="journal article" date="2009" name="Genome Biol.">
        <title>Community-wide analysis of microbial genome sequence signatures.</title>
        <authorList>
            <person name="Dick G.J."/>
            <person name="Andersson A.F."/>
            <person name="Baker B.J."/>
            <person name="Simmons S.L."/>
            <person name="Thomas B.C."/>
            <person name="Yelton A.P."/>
            <person name="Banfield J.F."/>
        </authorList>
    </citation>
    <scope>NUCLEOTIDE SEQUENCE [LARGE SCALE GENOMIC DNA]</scope>
    <source>
        <strain evidence="14">ARMAN-2</strain>
    </source>
</reference>
<feature type="domain" description="Radical SAM core" evidence="13">
    <location>
        <begin position="131"/>
        <end position="362"/>
    </location>
</feature>
<evidence type="ECO:0000256" key="1">
    <source>
        <dbReference type="ARBA" id="ARBA00002399"/>
    </source>
</evidence>
<dbReference type="SUPFAM" id="SSF102114">
    <property type="entry name" value="Radical SAM enzymes"/>
    <property type="match status" value="1"/>
</dbReference>
<dbReference type="Gene3D" id="3.80.30.20">
    <property type="entry name" value="tm_1862 like domain"/>
    <property type="match status" value="1"/>
</dbReference>
<comment type="catalytic activity">
    <reaction evidence="10 11">
        <text>N(6)-L-threonylcarbamoyladenosine(37) in tRNA + (sulfur carrier)-SH + AH2 + 2 S-adenosyl-L-methionine = 2-methylsulfanyl-N(6)-L-threonylcarbamoyladenosine(37) in tRNA + (sulfur carrier)-H + 5'-deoxyadenosine + L-methionine + A + S-adenosyl-L-homocysteine + 2 H(+)</text>
        <dbReference type="Rhea" id="RHEA:37075"/>
        <dbReference type="Rhea" id="RHEA-COMP:10163"/>
        <dbReference type="Rhea" id="RHEA-COMP:11092"/>
        <dbReference type="Rhea" id="RHEA-COMP:14737"/>
        <dbReference type="Rhea" id="RHEA-COMP:14739"/>
        <dbReference type="ChEBI" id="CHEBI:13193"/>
        <dbReference type="ChEBI" id="CHEBI:15378"/>
        <dbReference type="ChEBI" id="CHEBI:17319"/>
        <dbReference type="ChEBI" id="CHEBI:17499"/>
        <dbReference type="ChEBI" id="CHEBI:29917"/>
        <dbReference type="ChEBI" id="CHEBI:57844"/>
        <dbReference type="ChEBI" id="CHEBI:57856"/>
        <dbReference type="ChEBI" id="CHEBI:59789"/>
        <dbReference type="ChEBI" id="CHEBI:64428"/>
        <dbReference type="ChEBI" id="CHEBI:74418"/>
        <dbReference type="ChEBI" id="CHEBI:74420"/>
        <dbReference type="EC" id="2.8.4.5"/>
    </reaction>
</comment>